<dbReference type="GO" id="GO:0009307">
    <property type="term" value="P:DNA restriction-modification system"/>
    <property type="evidence" value="ECO:0007669"/>
    <property type="project" value="UniProtKB-KW"/>
</dbReference>
<evidence type="ECO:0000256" key="3">
    <source>
        <dbReference type="ARBA" id="ARBA00023125"/>
    </source>
</evidence>
<dbReference type="GO" id="GO:0003677">
    <property type="term" value="F:DNA binding"/>
    <property type="evidence" value="ECO:0007669"/>
    <property type="project" value="UniProtKB-KW"/>
</dbReference>
<sequence>MKIDELFDLSQGHSFELINMSVDPASFVRFVARTAENNGVVARVKTIDAVRPFPAGAISVALGGSVLSSFVQNAPFYTGFHVMALIPKKKMRLAEKLFYCHCIKMNAYRYSYGRQANKTLKNINLPPLPRWARNYQIDYSPTKTRIKRQELPLKINTWRKFKIGDLFDVSGTKTTKIRDLEEYGAGEFPYITTQAVDNAVAGYYNYSTEKGNVLVIDSAVAGFCSYQVKDFSASDHVEKLRPMFLLNKY</sequence>
<proteinExistence type="inferred from homology"/>
<reference evidence="5 6" key="1">
    <citation type="journal article" date="2019" name="ISME J.">
        <title>Genome analyses of uncultured TG2/ZB3 bacteria in 'Margulisbacteria' specifically attached to ectosymbiotic spirochetes of protists in the termite gut.</title>
        <authorList>
            <person name="Utami Y.D."/>
            <person name="Kuwahara H."/>
            <person name="Igai K."/>
            <person name="Murakami T."/>
            <person name="Sugaya K."/>
            <person name="Morikawa T."/>
            <person name="Nagura Y."/>
            <person name="Yuki M."/>
            <person name="Deevong P."/>
            <person name="Inoue T."/>
            <person name="Kihara K."/>
            <person name="Lo N."/>
            <person name="Yamada A."/>
            <person name="Ohkuma M."/>
            <person name="Hongoh Y."/>
        </authorList>
    </citation>
    <scope>NUCLEOTIDE SEQUENCE [LARGE SCALE GENOMIC DNA]</scope>
    <source>
        <strain evidence="5">NkOx7-01</strain>
    </source>
</reference>
<keyword evidence="2" id="KW-0680">Restriction system</keyword>
<evidence type="ECO:0000313" key="5">
    <source>
        <dbReference type="EMBL" id="GBR75093.1"/>
    </source>
</evidence>
<evidence type="ECO:0000259" key="4">
    <source>
        <dbReference type="Pfam" id="PF01420"/>
    </source>
</evidence>
<comment type="similarity">
    <text evidence="1">Belongs to the type-I restriction system S methylase family.</text>
</comment>
<keyword evidence="6" id="KW-1185">Reference proteome</keyword>
<comment type="caution">
    <text evidence="5">The sequence shown here is derived from an EMBL/GenBank/DDBJ whole genome shotgun (WGS) entry which is preliminary data.</text>
</comment>
<dbReference type="InterPro" id="IPR044946">
    <property type="entry name" value="Restrct_endonuc_typeI_TRD_sf"/>
</dbReference>
<dbReference type="Pfam" id="PF01420">
    <property type="entry name" value="Methylase_S"/>
    <property type="match status" value="2"/>
</dbReference>
<dbReference type="Proteomes" id="UP000269352">
    <property type="component" value="Unassembled WGS sequence"/>
</dbReference>
<evidence type="ECO:0000256" key="1">
    <source>
        <dbReference type="ARBA" id="ARBA00010923"/>
    </source>
</evidence>
<name>A0A388TEL7_TERA1</name>
<accession>A0A388TEL7</accession>
<protein>
    <submittedName>
        <fullName evidence="5">Type I restriction modification DNA specificity domain</fullName>
    </submittedName>
</protein>
<feature type="domain" description="Type I restriction modification DNA specificity" evidence="4">
    <location>
        <begin position="2"/>
        <end position="126"/>
    </location>
</feature>
<keyword evidence="3" id="KW-0238">DNA-binding</keyword>
<dbReference type="Gene3D" id="3.90.220.20">
    <property type="entry name" value="DNA methylase specificity domains"/>
    <property type="match status" value="2"/>
</dbReference>
<organism evidence="5 6">
    <name type="scientific">Termititenax aidoneus</name>
    <dbReference type="NCBI Taxonomy" id="2218524"/>
    <lineage>
        <taxon>Bacteria</taxon>
        <taxon>Bacillati</taxon>
        <taxon>Candidatus Margulisiibacteriota</taxon>
        <taxon>Candidatus Termititenacia</taxon>
        <taxon>Candidatus Termititenacales</taxon>
        <taxon>Candidatus Termititenacaceae</taxon>
        <taxon>Candidatus Termititenax</taxon>
    </lineage>
</organism>
<evidence type="ECO:0000256" key="2">
    <source>
        <dbReference type="ARBA" id="ARBA00022747"/>
    </source>
</evidence>
<dbReference type="SUPFAM" id="SSF116734">
    <property type="entry name" value="DNA methylase specificity domain"/>
    <property type="match status" value="2"/>
</dbReference>
<evidence type="ECO:0000313" key="6">
    <source>
        <dbReference type="Proteomes" id="UP000269352"/>
    </source>
</evidence>
<feature type="non-terminal residue" evidence="5">
    <location>
        <position position="249"/>
    </location>
</feature>
<dbReference type="InterPro" id="IPR000055">
    <property type="entry name" value="Restrct_endonuc_typeI_TRD"/>
</dbReference>
<dbReference type="EMBL" id="BGZN01000157">
    <property type="protein sequence ID" value="GBR75093.1"/>
    <property type="molecule type" value="Genomic_DNA"/>
</dbReference>
<feature type="domain" description="Type I restriction modification DNA specificity" evidence="4">
    <location>
        <begin position="157"/>
        <end position="242"/>
    </location>
</feature>
<gene>
    <name evidence="5" type="ORF">NO1_2154</name>
</gene>
<dbReference type="AlphaFoldDB" id="A0A388TEL7"/>